<gene>
    <name evidence="1" type="ordered locus">Sden_0928</name>
</gene>
<proteinExistence type="predicted"/>
<accession>Q12QR0</accession>
<sequence length="236" mass="26157">MIFQKQGGFVSKLSVLLLCLLSAVVIVFGVTQRHALACELIEYAKHAEYSEIAPNVFASNAFSSEQNEKLLTVIELGKRRVNQTFGNMIANPKVVIAANDIEAADFGANPFGKALLTPLGQCLILGPKGQNIDVIAHEYTHAEVHHRVGWLNHLLNVPIWFNEGVALLVDFREPYLLENIQLSVDQINTVKSNPFEFSIASYKAARVLVEPVDKATLYENLEKLKQGQDIKSVFAL</sequence>
<dbReference type="AlphaFoldDB" id="Q12QR0"/>
<dbReference type="KEGG" id="sdn:Sden_0928"/>
<reference evidence="1 2" key="1">
    <citation type="submission" date="2006-03" db="EMBL/GenBank/DDBJ databases">
        <title>Complete sequence of Shewanella denitrificans OS217.</title>
        <authorList>
            <consortium name="US DOE Joint Genome Institute"/>
            <person name="Copeland A."/>
            <person name="Lucas S."/>
            <person name="Lapidus A."/>
            <person name="Barry K."/>
            <person name="Detter J.C."/>
            <person name="Glavina del Rio T."/>
            <person name="Hammon N."/>
            <person name="Israni S."/>
            <person name="Dalin E."/>
            <person name="Tice H."/>
            <person name="Pitluck S."/>
            <person name="Brettin T."/>
            <person name="Bruce D."/>
            <person name="Han C."/>
            <person name="Tapia R."/>
            <person name="Gilna P."/>
            <person name="Kiss H."/>
            <person name="Schmutz J."/>
            <person name="Larimer F."/>
            <person name="Land M."/>
            <person name="Hauser L."/>
            <person name="Kyrpides N."/>
            <person name="Lykidis A."/>
            <person name="Richardson P."/>
        </authorList>
    </citation>
    <scope>NUCLEOTIDE SEQUENCE [LARGE SCALE GENOMIC DNA]</scope>
    <source>
        <strain evidence="2">OS217 / ATCC BAA-1090 / DSM 15013</strain>
    </source>
</reference>
<dbReference type="EMBL" id="CP000302">
    <property type="protein sequence ID" value="ABE54216.1"/>
    <property type="molecule type" value="Genomic_DNA"/>
</dbReference>
<evidence type="ECO:0000313" key="1">
    <source>
        <dbReference type="EMBL" id="ABE54216.1"/>
    </source>
</evidence>
<organism evidence="1 2">
    <name type="scientific">Shewanella denitrificans (strain OS217 / ATCC BAA-1090 / DSM 15013)</name>
    <dbReference type="NCBI Taxonomy" id="318161"/>
    <lineage>
        <taxon>Bacteria</taxon>
        <taxon>Pseudomonadati</taxon>
        <taxon>Pseudomonadota</taxon>
        <taxon>Gammaproteobacteria</taxon>
        <taxon>Alteromonadales</taxon>
        <taxon>Shewanellaceae</taxon>
        <taxon>Shewanella</taxon>
    </lineage>
</organism>
<name>Q12QR0_SHEDO</name>
<dbReference type="eggNOG" id="ENOG50313NS">
    <property type="taxonomic scope" value="Bacteria"/>
</dbReference>
<dbReference type="Proteomes" id="UP000001982">
    <property type="component" value="Chromosome"/>
</dbReference>
<evidence type="ECO:0000313" key="2">
    <source>
        <dbReference type="Proteomes" id="UP000001982"/>
    </source>
</evidence>
<dbReference type="HOGENOM" id="CLU_084438_0_0_6"/>
<protein>
    <submittedName>
        <fullName evidence="1">Uncharacterized protein</fullName>
    </submittedName>
</protein>
<keyword evidence="2" id="KW-1185">Reference proteome</keyword>